<evidence type="ECO:0000256" key="3">
    <source>
        <dbReference type="ARBA" id="ARBA00012438"/>
    </source>
</evidence>
<feature type="coiled-coil region" evidence="17">
    <location>
        <begin position="534"/>
        <end position="561"/>
    </location>
</feature>
<keyword evidence="6 16" id="KW-0597">Phosphoprotein</keyword>
<keyword evidence="5" id="KW-0997">Cell inner membrane</keyword>
<dbReference type="SMART" id="SM00062">
    <property type="entry name" value="PBPb"/>
    <property type="match status" value="1"/>
</dbReference>
<dbReference type="InterPro" id="IPR004358">
    <property type="entry name" value="Sig_transdc_His_kin-like_C"/>
</dbReference>
<keyword evidence="9" id="KW-0418">Kinase</keyword>
<evidence type="ECO:0000256" key="2">
    <source>
        <dbReference type="ARBA" id="ARBA00004429"/>
    </source>
</evidence>
<dbReference type="InterPro" id="IPR011006">
    <property type="entry name" value="CheY-like_superfamily"/>
</dbReference>
<keyword evidence="8 18" id="KW-0812">Transmembrane</keyword>
<gene>
    <name evidence="23" type="ORF">DZ860_19160</name>
</gene>
<name>A0A3A6QCY7_9VIBR</name>
<evidence type="ECO:0000256" key="12">
    <source>
        <dbReference type="ARBA" id="ARBA00022989"/>
    </source>
</evidence>
<evidence type="ECO:0000256" key="14">
    <source>
        <dbReference type="ARBA" id="ARBA00023136"/>
    </source>
</evidence>
<keyword evidence="10" id="KW-0378">Hydrolase</keyword>
<accession>A0A3A6QCY7</accession>
<dbReference type="SUPFAM" id="SSF47226">
    <property type="entry name" value="Histidine-containing phosphotransfer domain, HPT domain"/>
    <property type="match status" value="1"/>
</dbReference>
<dbReference type="SUPFAM" id="SSF47384">
    <property type="entry name" value="Homodimeric domain of signal transducing histidine kinase"/>
    <property type="match status" value="1"/>
</dbReference>
<feature type="domain" description="HPt" evidence="22">
    <location>
        <begin position="1113"/>
        <end position="1212"/>
    </location>
</feature>
<dbReference type="PANTHER" id="PTHR43047:SF78">
    <property type="entry name" value="SENSORY_REGULATORY PROTEIN RPFC"/>
    <property type="match status" value="1"/>
</dbReference>
<dbReference type="Gene3D" id="3.40.50.2300">
    <property type="match status" value="1"/>
</dbReference>
<dbReference type="InterPro" id="IPR001638">
    <property type="entry name" value="Solute-binding_3/MltF_N"/>
</dbReference>
<dbReference type="PROSITE" id="PS50109">
    <property type="entry name" value="HIS_KIN"/>
    <property type="match status" value="1"/>
</dbReference>
<sequence>MQAIGVRQIVVKFLVVFGVFLVAFSSVAHASSKTAVIGIPVSGVGQNQYPDNDSMNRFELFLERYWEVWAERYGYEVTVVRAPYERLLQQLKEGKIDAMSIGATSANKPNYLYSIPIAYLGAVLYERIGEPVSGLKVALDIPTLLFPNNYNYAQNSAFHNSNLEGLLDAASSVNYIYSWNEEALERRLKELNLDSHFAIEKQPQGIPLRVMTNIDKRDLMFDINRGIRTISRVLIEDIWRDVNQDFDNSIELAIGQYYRRMSEANEWLLVEKPIMTYAYIERGEEPYFISDGFELEGYTIDVLNRISRRLGITFVGEPYRSYQEALDAVKSHDVDIFPGVFRTESRAIDLEFTRDIDQTAIAVISSKDYTSISQLSGLRIALVRGLHENEIVANIVPQSALVYLDTAEAAIQAVVDGRADAFVGKLLNSIYLVDKNNLFGLQVNIAQDVKEELWPRIALSKRESQWKDFLNLGIHVIGDNFQQEIGQKWRREVEQKYEEHRRQRMYQEVLFVVIGFVFVSLIVLFFYRRQLKNRMKVQQTLELALQEAEEARCRAEELALAKSGFLARMSHEIRTPMNGILGMAEAMSFTKLDREQEDLLYTLNGSARNLMALLNDVLDFSKMDAGKLTLEKISCDLGTILNGVSGNFKHKAITKGLSLNTRLDSNLVANYYCDSTRLMQVLNNLISNSIKFTEQGYVEVTIQLIAENYKEEHFGNGYDLLCFQVRDTGIGIAKDKLETLFDPFVQADGDITRRFGGTGLGLSICKEIIDEMGGEIKVSSVLGHGSLFNLLLPVERVQFEHEIESVSLHIPQSFTSSDLSTLRVLFAEDNEVNRKVIGGQLRRLGVQFDSAENGAVAYQKYQQNQNYDVVLSDCHMPEMDGFTLAKLISEERQDSRPYLIAITADALSGAAKRCLSSGFDDYISKPCPLDVLEAKLHGVVAISTQPTENGLDLTNNPLIQDDLRWLEDFESECDKTDSHNNDCDTTVEWIIGGEKVIDGGAGFEQENVESANFDSIDFNVSARSNQTISDADITWLTEFEPSLQLSELNVSSEHNYSNNHESHSDEASMVLSRLLDELESLPIEKIESEFEQLVLPTYTPFEDTSVLAMSGDDIGIVQDILETFLANYQRDIVQLESELNSDGLVGLKDVAHRVKGSALYLGNDAISTVAKDLEYACAANDPRWSQERVAYLTENIIVMAGEIETYCRSITQ</sequence>
<evidence type="ECO:0000256" key="16">
    <source>
        <dbReference type="PROSITE-ProRule" id="PRU00169"/>
    </source>
</evidence>
<dbReference type="SMART" id="SM00387">
    <property type="entry name" value="HATPase_c"/>
    <property type="match status" value="1"/>
</dbReference>
<feature type="modified residue" description="4-aspartylphosphate" evidence="16">
    <location>
        <position position="873"/>
    </location>
</feature>
<dbReference type="EC" id="2.7.13.3" evidence="3"/>
<dbReference type="PANTHER" id="PTHR43047">
    <property type="entry name" value="TWO-COMPONENT HISTIDINE PROTEIN KINASE"/>
    <property type="match status" value="1"/>
</dbReference>
<keyword evidence="11" id="KW-0067">ATP-binding</keyword>
<dbReference type="Proteomes" id="UP000273252">
    <property type="component" value="Unassembled WGS sequence"/>
</dbReference>
<dbReference type="SMART" id="SM00448">
    <property type="entry name" value="REC"/>
    <property type="match status" value="1"/>
</dbReference>
<dbReference type="InterPro" id="IPR001789">
    <property type="entry name" value="Sig_transdc_resp-reg_receiver"/>
</dbReference>
<evidence type="ECO:0000259" key="21">
    <source>
        <dbReference type="PROSITE" id="PS50110"/>
    </source>
</evidence>
<feature type="chain" id="PRO_5017268297" description="histidine kinase" evidence="19">
    <location>
        <begin position="31"/>
        <end position="1212"/>
    </location>
</feature>
<dbReference type="Pfam" id="PF00512">
    <property type="entry name" value="HisKA"/>
    <property type="match status" value="1"/>
</dbReference>
<dbReference type="CDD" id="cd01007">
    <property type="entry name" value="PBP2_BvgS_HisK_like"/>
    <property type="match status" value="1"/>
</dbReference>
<keyword evidence="13" id="KW-0902">Two-component regulatory system</keyword>
<dbReference type="GO" id="GO:0005886">
    <property type="term" value="C:plasma membrane"/>
    <property type="evidence" value="ECO:0007669"/>
    <property type="project" value="UniProtKB-SubCell"/>
</dbReference>
<dbReference type="OrthoDB" id="9810730at2"/>
<evidence type="ECO:0000256" key="9">
    <source>
        <dbReference type="ARBA" id="ARBA00022777"/>
    </source>
</evidence>
<protein>
    <recommendedName>
        <fullName evidence="3">histidine kinase</fullName>
        <ecNumber evidence="3">2.7.13.3</ecNumber>
    </recommendedName>
</protein>
<evidence type="ECO:0000256" key="17">
    <source>
        <dbReference type="SAM" id="Coils"/>
    </source>
</evidence>
<dbReference type="GO" id="GO:0000155">
    <property type="term" value="F:phosphorelay sensor kinase activity"/>
    <property type="evidence" value="ECO:0007669"/>
    <property type="project" value="InterPro"/>
</dbReference>
<dbReference type="CDD" id="cd00082">
    <property type="entry name" value="HisKA"/>
    <property type="match status" value="1"/>
</dbReference>
<organism evidence="23 24">
    <name type="scientific">Vibrio sinensis</name>
    <dbReference type="NCBI Taxonomy" id="2302434"/>
    <lineage>
        <taxon>Bacteria</taxon>
        <taxon>Pseudomonadati</taxon>
        <taxon>Pseudomonadota</taxon>
        <taxon>Gammaproteobacteria</taxon>
        <taxon>Vibrionales</taxon>
        <taxon>Vibrionaceae</taxon>
        <taxon>Vibrio</taxon>
    </lineage>
</organism>
<evidence type="ECO:0000256" key="13">
    <source>
        <dbReference type="ARBA" id="ARBA00023012"/>
    </source>
</evidence>
<dbReference type="InterPro" id="IPR005467">
    <property type="entry name" value="His_kinase_dom"/>
</dbReference>
<evidence type="ECO:0000259" key="20">
    <source>
        <dbReference type="PROSITE" id="PS50109"/>
    </source>
</evidence>
<dbReference type="Gene3D" id="1.10.287.130">
    <property type="match status" value="1"/>
</dbReference>
<evidence type="ECO:0000313" key="24">
    <source>
        <dbReference type="Proteomes" id="UP000273252"/>
    </source>
</evidence>
<dbReference type="Pfam" id="PF02518">
    <property type="entry name" value="HATPase_c"/>
    <property type="match status" value="1"/>
</dbReference>
<evidence type="ECO:0000256" key="10">
    <source>
        <dbReference type="ARBA" id="ARBA00022801"/>
    </source>
</evidence>
<evidence type="ECO:0000256" key="1">
    <source>
        <dbReference type="ARBA" id="ARBA00000085"/>
    </source>
</evidence>
<keyword evidence="24" id="KW-1185">Reference proteome</keyword>
<dbReference type="Pfam" id="PF01627">
    <property type="entry name" value="Hpt"/>
    <property type="match status" value="1"/>
</dbReference>
<comment type="subcellular location">
    <subcellularLocation>
        <location evidence="2">Cell inner membrane</location>
        <topology evidence="2">Multi-pass membrane protein</topology>
    </subcellularLocation>
</comment>
<dbReference type="FunFam" id="3.30.565.10:FF:000010">
    <property type="entry name" value="Sensor histidine kinase RcsC"/>
    <property type="match status" value="1"/>
</dbReference>
<dbReference type="Gene3D" id="3.40.190.10">
    <property type="entry name" value="Periplasmic binding protein-like II"/>
    <property type="match status" value="3"/>
</dbReference>
<dbReference type="Gene3D" id="1.20.120.160">
    <property type="entry name" value="HPT domain"/>
    <property type="match status" value="1"/>
</dbReference>
<dbReference type="InterPro" id="IPR003594">
    <property type="entry name" value="HATPase_dom"/>
</dbReference>
<dbReference type="GO" id="GO:0016787">
    <property type="term" value="F:hydrolase activity"/>
    <property type="evidence" value="ECO:0007669"/>
    <property type="project" value="UniProtKB-KW"/>
</dbReference>
<reference evidence="23 24" key="1">
    <citation type="submission" date="2018-08" db="EMBL/GenBank/DDBJ databases">
        <title>Vibrio isolated from the Eastern China Marginal Seas.</title>
        <authorList>
            <person name="Li Y."/>
        </authorList>
    </citation>
    <scope>NUCLEOTIDE SEQUENCE [LARGE SCALE GENOMIC DNA]</scope>
    <source>
        <strain evidence="23 24">BEI233</strain>
    </source>
</reference>
<keyword evidence="19" id="KW-0732">Signal</keyword>
<evidence type="ECO:0000256" key="8">
    <source>
        <dbReference type="ARBA" id="ARBA00022692"/>
    </source>
</evidence>
<dbReference type="Gene3D" id="3.30.565.10">
    <property type="entry name" value="Histidine kinase-like ATPase, C-terminal domain"/>
    <property type="match status" value="1"/>
</dbReference>
<feature type="domain" description="Histidine kinase" evidence="20">
    <location>
        <begin position="568"/>
        <end position="796"/>
    </location>
</feature>
<evidence type="ECO:0000256" key="5">
    <source>
        <dbReference type="ARBA" id="ARBA00022519"/>
    </source>
</evidence>
<dbReference type="EMBL" id="QVMU01000025">
    <property type="protein sequence ID" value="RJX67136.1"/>
    <property type="molecule type" value="Genomic_DNA"/>
</dbReference>
<dbReference type="AlphaFoldDB" id="A0A3A6QCY7"/>
<evidence type="ECO:0000256" key="6">
    <source>
        <dbReference type="ARBA" id="ARBA00022553"/>
    </source>
</evidence>
<dbReference type="Pfam" id="PF00497">
    <property type="entry name" value="SBP_bac_3"/>
    <property type="match status" value="1"/>
</dbReference>
<evidence type="ECO:0000256" key="4">
    <source>
        <dbReference type="ARBA" id="ARBA00022475"/>
    </source>
</evidence>
<proteinExistence type="predicted"/>
<dbReference type="SUPFAM" id="SSF52172">
    <property type="entry name" value="CheY-like"/>
    <property type="match status" value="1"/>
</dbReference>
<evidence type="ECO:0000256" key="7">
    <source>
        <dbReference type="ARBA" id="ARBA00022679"/>
    </source>
</evidence>
<comment type="catalytic activity">
    <reaction evidence="1">
        <text>ATP + protein L-histidine = ADP + protein N-phospho-L-histidine.</text>
        <dbReference type="EC" id="2.7.13.3"/>
    </reaction>
</comment>
<dbReference type="SMART" id="SM00388">
    <property type="entry name" value="HisKA"/>
    <property type="match status" value="1"/>
</dbReference>
<feature type="modified residue" description="Phosphohistidine" evidence="15">
    <location>
        <position position="1152"/>
    </location>
</feature>
<dbReference type="SUPFAM" id="SSF53850">
    <property type="entry name" value="Periplasmic binding protein-like II"/>
    <property type="match status" value="2"/>
</dbReference>
<feature type="domain" description="Response regulatory" evidence="21">
    <location>
        <begin position="823"/>
        <end position="940"/>
    </location>
</feature>
<keyword evidence="7" id="KW-0808">Transferase</keyword>
<feature type="transmembrane region" description="Helical" evidence="18">
    <location>
        <begin position="509"/>
        <end position="527"/>
    </location>
</feature>
<dbReference type="InterPro" id="IPR036641">
    <property type="entry name" value="HPT_dom_sf"/>
</dbReference>
<keyword evidence="4" id="KW-1003">Cell membrane</keyword>
<comment type="caution">
    <text evidence="23">The sequence shown here is derived from an EMBL/GenBank/DDBJ whole genome shotgun (WGS) entry which is preliminary data.</text>
</comment>
<dbReference type="InterPro" id="IPR003661">
    <property type="entry name" value="HisK_dim/P_dom"/>
</dbReference>
<dbReference type="RefSeq" id="WP_120034353.1">
    <property type="nucleotide sequence ID" value="NZ_QVMU01000025.1"/>
</dbReference>
<keyword evidence="17" id="KW-0175">Coiled coil</keyword>
<evidence type="ECO:0000259" key="22">
    <source>
        <dbReference type="PROSITE" id="PS50894"/>
    </source>
</evidence>
<dbReference type="CDD" id="cd16922">
    <property type="entry name" value="HATPase_EvgS-ArcB-TorS-like"/>
    <property type="match status" value="1"/>
</dbReference>
<evidence type="ECO:0000256" key="11">
    <source>
        <dbReference type="ARBA" id="ARBA00022840"/>
    </source>
</evidence>
<keyword evidence="12 18" id="KW-1133">Transmembrane helix</keyword>
<keyword evidence="14 18" id="KW-0472">Membrane</keyword>
<dbReference type="Pfam" id="PF00072">
    <property type="entry name" value="Response_reg"/>
    <property type="match status" value="1"/>
</dbReference>
<evidence type="ECO:0000256" key="15">
    <source>
        <dbReference type="PROSITE-ProRule" id="PRU00110"/>
    </source>
</evidence>
<dbReference type="InterPro" id="IPR036097">
    <property type="entry name" value="HisK_dim/P_sf"/>
</dbReference>
<evidence type="ECO:0000256" key="18">
    <source>
        <dbReference type="SAM" id="Phobius"/>
    </source>
</evidence>
<feature type="signal peptide" evidence="19">
    <location>
        <begin position="1"/>
        <end position="30"/>
    </location>
</feature>
<dbReference type="CDD" id="cd17546">
    <property type="entry name" value="REC_hyHK_CKI1_RcsC-like"/>
    <property type="match status" value="1"/>
</dbReference>
<dbReference type="InterPro" id="IPR008207">
    <property type="entry name" value="Sig_transdc_His_kin_Hpt_dom"/>
</dbReference>
<dbReference type="PROSITE" id="PS50894">
    <property type="entry name" value="HPT"/>
    <property type="match status" value="1"/>
</dbReference>
<dbReference type="PRINTS" id="PR00344">
    <property type="entry name" value="BCTRLSENSOR"/>
</dbReference>
<evidence type="ECO:0000313" key="23">
    <source>
        <dbReference type="EMBL" id="RJX67136.1"/>
    </source>
</evidence>
<dbReference type="InterPro" id="IPR036890">
    <property type="entry name" value="HATPase_C_sf"/>
</dbReference>
<keyword evidence="11" id="KW-0547">Nucleotide-binding</keyword>
<evidence type="ECO:0000256" key="19">
    <source>
        <dbReference type="SAM" id="SignalP"/>
    </source>
</evidence>
<dbReference type="SUPFAM" id="SSF55874">
    <property type="entry name" value="ATPase domain of HSP90 chaperone/DNA topoisomerase II/histidine kinase"/>
    <property type="match status" value="1"/>
</dbReference>
<dbReference type="PROSITE" id="PS50110">
    <property type="entry name" value="RESPONSE_REGULATORY"/>
    <property type="match status" value="1"/>
</dbReference>